<feature type="compositionally biased region" description="Basic and acidic residues" evidence="5">
    <location>
        <begin position="352"/>
        <end position="362"/>
    </location>
</feature>
<organism evidence="7 8">
    <name type="scientific">Latimeria chalumnae</name>
    <name type="common">Coelacanth</name>
    <dbReference type="NCBI Taxonomy" id="7897"/>
    <lineage>
        <taxon>Eukaryota</taxon>
        <taxon>Metazoa</taxon>
        <taxon>Chordata</taxon>
        <taxon>Craniata</taxon>
        <taxon>Vertebrata</taxon>
        <taxon>Euteleostomi</taxon>
        <taxon>Coelacanthiformes</taxon>
        <taxon>Coelacanthidae</taxon>
        <taxon>Latimeria</taxon>
    </lineage>
</organism>
<keyword evidence="1" id="KW-0597">Phosphoprotein</keyword>
<evidence type="ECO:0000313" key="8">
    <source>
        <dbReference type="Proteomes" id="UP000008672"/>
    </source>
</evidence>
<dbReference type="OMA" id="WFKEFPM"/>
<reference evidence="8" key="1">
    <citation type="submission" date="2011-08" db="EMBL/GenBank/DDBJ databases">
        <title>The draft genome of Latimeria chalumnae.</title>
        <authorList>
            <person name="Di Palma F."/>
            <person name="Alfoldi J."/>
            <person name="Johnson J."/>
            <person name="Berlin A."/>
            <person name="Gnerre S."/>
            <person name="Jaffe D."/>
            <person name="MacCallum I."/>
            <person name="Young S."/>
            <person name="Walker B.J."/>
            <person name="Lander E."/>
            <person name="Lindblad-Toh K."/>
        </authorList>
    </citation>
    <scope>NUCLEOTIDE SEQUENCE [LARGE SCALE GENOMIC DNA]</scope>
    <source>
        <strain evidence="8">Wild caught</strain>
    </source>
</reference>
<feature type="region of interest" description="Disordered" evidence="5">
    <location>
        <begin position="81"/>
        <end position="109"/>
    </location>
</feature>
<evidence type="ECO:0000256" key="4">
    <source>
        <dbReference type="PROSITE-ProRule" id="PRU00191"/>
    </source>
</evidence>
<feature type="compositionally biased region" description="Polar residues" evidence="5">
    <location>
        <begin position="27"/>
        <end position="42"/>
    </location>
</feature>
<dbReference type="STRING" id="7897.ENSLACP00000016589"/>
<dbReference type="Pfam" id="PF00017">
    <property type="entry name" value="SH2"/>
    <property type="match status" value="1"/>
</dbReference>
<feature type="compositionally biased region" description="Basic and acidic residues" evidence="5">
    <location>
        <begin position="179"/>
        <end position="192"/>
    </location>
</feature>
<feature type="region of interest" description="Disordered" evidence="5">
    <location>
        <begin position="1"/>
        <end position="56"/>
    </location>
</feature>
<evidence type="ECO:0000256" key="2">
    <source>
        <dbReference type="ARBA" id="ARBA00022999"/>
    </source>
</evidence>
<dbReference type="SUPFAM" id="SSF55550">
    <property type="entry name" value="SH2 domain"/>
    <property type="match status" value="1"/>
</dbReference>
<feature type="compositionally biased region" description="Basic and acidic residues" evidence="5">
    <location>
        <begin position="240"/>
        <end position="251"/>
    </location>
</feature>
<dbReference type="Gene3D" id="3.30.505.10">
    <property type="entry name" value="SH2 domain"/>
    <property type="match status" value="1"/>
</dbReference>
<reference evidence="7" key="3">
    <citation type="submission" date="2025-09" db="UniProtKB">
        <authorList>
            <consortium name="Ensembl"/>
        </authorList>
    </citation>
    <scope>IDENTIFICATION</scope>
</reference>
<keyword evidence="8" id="KW-1185">Reference proteome</keyword>
<dbReference type="GeneTree" id="ENSGT00940000159107"/>
<dbReference type="PANTHER" id="PTHR15127">
    <property type="entry name" value="HEAVYWEIGHT, ISOFORM A"/>
    <property type="match status" value="1"/>
</dbReference>
<feature type="region of interest" description="Disordered" evidence="5">
    <location>
        <begin position="179"/>
        <end position="201"/>
    </location>
</feature>
<dbReference type="InterPro" id="IPR000980">
    <property type="entry name" value="SH2"/>
</dbReference>
<reference evidence="7" key="2">
    <citation type="submission" date="2025-08" db="UniProtKB">
        <authorList>
            <consortium name="Ensembl"/>
        </authorList>
    </citation>
    <scope>IDENTIFICATION</scope>
</reference>
<feature type="region of interest" description="Disordered" evidence="5">
    <location>
        <begin position="320"/>
        <end position="363"/>
    </location>
</feature>
<dbReference type="FunCoup" id="H3B3W8">
    <property type="interactions" value="598"/>
</dbReference>
<dbReference type="PROSITE" id="PS50001">
    <property type="entry name" value="SH2"/>
    <property type="match status" value="1"/>
</dbReference>
<feature type="compositionally biased region" description="Basic and acidic residues" evidence="5">
    <location>
        <begin position="279"/>
        <end position="303"/>
    </location>
</feature>
<dbReference type="EMBL" id="AFYH01073939">
    <property type="status" value="NOT_ANNOTATED_CDS"/>
    <property type="molecule type" value="Genomic_DNA"/>
</dbReference>
<dbReference type="AlphaFoldDB" id="H3B3W8"/>
<feature type="region of interest" description="Disordered" evidence="5">
    <location>
        <begin position="221"/>
        <end position="303"/>
    </location>
</feature>
<dbReference type="InterPro" id="IPR051846">
    <property type="entry name" value="SH2_domain_adapters"/>
</dbReference>
<evidence type="ECO:0000256" key="5">
    <source>
        <dbReference type="SAM" id="MobiDB-lite"/>
    </source>
</evidence>
<evidence type="ECO:0000259" key="6">
    <source>
        <dbReference type="PROSITE" id="PS50001"/>
    </source>
</evidence>
<feature type="compositionally biased region" description="Basic and acidic residues" evidence="5">
    <location>
        <begin position="322"/>
        <end position="335"/>
    </location>
</feature>
<name>H3B3W8_LATCH</name>
<evidence type="ECO:0000313" key="7">
    <source>
        <dbReference type="Ensembl" id="ENSLACP00000016589.1"/>
    </source>
</evidence>
<dbReference type="Ensembl" id="ENSLACT00000016703.1">
    <property type="protein sequence ID" value="ENSLACP00000016589.1"/>
    <property type="gene ID" value="ENSLACG00000014621.2"/>
</dbReference>
<dbReference type="GO" id="GO:0001784">
    <property type="term" value="F:phosphotyrosine residue binding"/>
    <property type="evidence" value="ECO:0007669"/>
    <property type="project" value="TreeGrafter"/>
</dbReference>
<gene>
    <name evidence="7" type="primary">SHE</name>
</gene>
<dbReference type="InterPro" id="IPR036860">
    <property type="entry name" value="SH2_dom_sf"/>
</dbReference>
<dbReference type="SMART" id="SM00252">
    <property type="entry name" value="SH2"/>
    <property type="match status" value="1"/>
</dbReference>
<dbReference type="FunFam" id="3.30.505.10:FF:000067">
    <property type="entry name" value="Src homology 2 domain-containing E"/>
    <property type="match status" value="1"/>
</dbReference>
<dbReference type="PRINTS" id="PR00401">
    <property type="entry name" value="SH2DOMAIN"/>
</dbReference>
<dbReference type="InParanoid" id="H3B3W8"/>
<evidence type="ECO:0000256" key="1">
    <source>
        <dbReference type="ARBA" id="ARBA00022553"/>
    </source>
</evidence>
<accession>H3B3W8</accession>
<evidence type="ECO:0000256" key="3">
    <source>
        <dbReference type="ARBA" id="ARBA00074793"/>
    </source>
</evidence>
<sequence>MAKWFKEFPLNLKTGTDRTKPGGAGTGSSKTIPKSFGTSRKNSGVEGNPALIPGKNRKNSAIEIGKIAGKDKVSWDNFQALIPGKSRKNSRADSGVEDSRTGKTSGGSSTYINRLIKVENQEKNGKNYNNGVEQHNATQSSCAALAPAPKSYEDDKGGGVLTPSEVIILEDYADPYDAKRTKGQRDAERVGENDGYMEPYDAQQMITEIRRRGSKDPLVKAMQLFDSPCEPSENSIKAETLAKRRESKDPLGKSPQLYDTPYEPSEGGMKPEGPASTPQERKPRTVDGRLPENDERPAAEYEQPWEWKKEQIVKALSIQFEGSDRPPTSKEESVKQHHRQKSWTPKILKQTSPEHSEGEKVDPALPLEKQLWYHGSITRAEAETQLQPCKEASYLVRNSESGNSKYSIALKTSQGCVHIIVAQIKDNKYTLNQNSAVFDSIPEVVHYYSNEKLPFKGAEHMTLLYPVHSRLH</sequence>
<dbReference type="PANTHER" id="PTHR15127:SF29">
    <property type="entry name" value="SH2 DOMAIN-CONTAINING ADAPTER PROTEIN E"/>
    <property type="match status" value="1"/>
</dbReference>
<dbReference type="Proteomes" id="UP000008672">
    <property type="component" value="Unassembled WGS sequence"/>
</dbReference>
<proteinExistence type="predicted"/>
<dbReference type="eggNOG" id="ENOG502R9PR">
    <property type="taxonomic scope" value="Eukaryota"/>
</dbReference>
<keyword evidence="2 4" id="KW-0727">SH2 domain</keyword>
<feature type="domain" description="SH2" evidence="6">
    <location>
        <begin position="372"/>
        <end position="467"/>
    </location>
</feature>
<dbReference type="Bgee" id="ENSLACG00000014621">
    <property type="expression patterns" value="Expressed in muscle tissue and 5 other cell types or tissues"/>
</dbReference>
<dbReference type="EMBL" id="AFYH01073938">
    <property type="status" value="NOT_ANNOTATED_CDS"/>
    <property type="molecule type" value="Genomic_DNA"/>
</dbReference>
<dbReference type="InterPro" id="IPR035042">
    <property type="entry name" value="SHE_SH2"/>
</dbReference>
<protein>
    <recommendedName>
        <fullName evidence="3">SH2 domain-containing adapter protein E</fullName>
    </recommendedName>
</protein>
<dbReference type="CDD" id="cd10391">
    <property type="entry name" value="SH2_SHE"/>
    <property type="match status" value="1"/>
</dbReference>